<dbReference type="EMBL" id="JAIWQS010000002">
    <property type="protein sequence ID" value="KAJ8771465.1"/>
    <property type="molecule type" value="Genomic_DNA"/>
</dbReference>
<feature type="compositionally biased region" description="Acidic residues" evidence="1">
    <location>
        <begin position="39"/>
        <end position="57"/>
    </location>
</feature>
<proteinExistence type="predicted"/>
<dbReference type="Proteomes" id="UP001159364">
    <property type="component" value="Linkage Group LG02"/>
</dbReference>
<gene>
    <name evidence="2" type="ORF">K2173_026642</name>
</gene>
<feature type="compositionally biased region" description="Basic and acidic residues" evidence="1">
    <location>
        <begin position="58"/>
        <end position="74"/>
    </location>
</feature>
<accession>A0AAV8U058</accession>
<feature type="region of interest" description="Disordered" evidence="1">
    <location>
        <begin position="39"/>
        <end position="74"/>
    </location>
</feature>
<dbReference type="AlphaFoldDB" id="A0AAV8U058"/>
<keyword evidence="3" id="KW-1185">Reference proteome</keyword>
<organism evidence="2 3">
    <name type="scientific">Erythroxylum novogranatense</name>
    <dbReference type="NCBI Taxonomy" id="1862640"/>
    <lineage>
        <taxon>Eukaryota</taxon>
        <taxon>Viridiplantae</taxon>
        <taxon>Streptophyta</taxon>
        <taxon>Embryophyta</taxon>
        <taxon>Tracheophyta</taxon>
        <taxon>Spermatophyta</taxon>
        <taxon>Magnoliopsida</taxon>
        <taxon>eudicotyledons</taxon>
        <taxon>Gunneridae</taxon>
        <taxon>Pentapetalae</taxon>
        <taxon>rosids</taxon>
        <taxon>fabids</taxon>
        <taxon>Malpighiales</taxon>
        <taxon>Erythroxylaceae</taxon>
        <taxon>Erythroxylum</taxon>
    </lineage>
</organism>
<protein>
    <submittedName>
        <fullName evidence="2">Uncharacterized protein</fullName>
    </submittedName>
</protein>
<reference evidence="2 3" key="1">
    <citation type="submission" date="2021-09" db="EMBL/GenBank/DDBJ databases">
        <title>Genomic insights and catalytic innovation underlie evolution of tropane alkaloids biosynthesis.</title>
        <authorList>
            <person name="Wang Y.-J."/>
            <person name="Tian T."/>
            <person name="Huang J.-P."/>
            <person name="Huang S.-X."/>
        </authorList>
    </citation>
    <scope>NUCLEOTIDE SEQUENCE [LARGE SCALE GENOMIC DNA]</scope>
    <source>
        <strain evidence="2">KIB-2018</strain>
        <tissue evidence="2">Leaf</tissue>
    </source>
</reference>
<name>A0AAV8U058_9ROSI</name>
<evidence type="ECO:0000313" key="2">
    <source>
        <dbReference type="EMBL" id="KAJ8771465.1"/>
    </source>
</evidence>
<comment type="caution">
    <text evidence="2">The sequence shown here is derived from an EMBL/GenBank/DDBJ whole genome shotgun (WGS) entry which is preliminary data.</text>
</comment>
<evidence type="ECO:0000313" key="3">
    <source>
        <dbReference type="Proteomes" id="UP001159364"/>
    </source>
</evidence>
<sequence length="74" mass="8243">MADEDYNDDLGYEDEPVELEIEKLLIGVFSYGGMIKQEGEEEKVDNNNDDIGAEPIETDDKGDQESVERAGKTS</sequence>
<evidence type="ECO:0000256" key="1">
    <source>
        <dbReference type="SAM" id="MobiDB-lite"/>
    </source>
</evidence>